<dbReference type="OrthoDB" id="5562290at2"/>
<accession>A0A2T5ITA9</accession>
<comment type="caution">
    <text evidence="1">The sequence shown here is derived from an EMBL/GenBank/DDBJ whole genome shotgun (WGS) entry which is preliminary data.</text>
</comment>
<proteinExistence type="predicted"/>
<name>A0A2T5ITA9_9GAMM</name>
<protein>
    <submittedName>
        <fullName evidence="1">Uncharacterized protein</fullName>
    </submittedName>
</protein>
<dbReference type="AlphaFoldDB" id="A0A2T5ITA9"/>
<evidence type="ECO:0000313" key="2">
    <source>
        <dbReference type="Proteomes" id="UP000244223"/>
    </source>
</evidence>
<evidence type="ECO:0000313" key="1">
    <source>
        <dbReference type="EMBL" id="PTQ87086.1"/>
    </source>
</evidence>
<sequence length="517" mass="56233">MAKSKPTDTEQSSPTWVQWIKNIAIGKEDSPEKGALANIDLMDVEPTSTAILLGNNNEARSRQQIYAKYQQMMNNSFISAGLRLHVTAALGGHESKGEVLFIECSTEASKDPKKKAIVDEINNDLRDLLNKNIVSLVFNGIGWGDSYARIYSEEKQGVVDLICDEMVLPPLVQPFEQGSRTVGYVVGTATNSSGIKLSTTQMVRVKMPRTVYTPQARVMQKAFKTVMLEDDVNQLPYLPSLVGGSFLDGGVEEAYDNLMMALAGMVGQRIQDGLDEALLTLNMSDMSLEQQKATMTNIGTMLTNSAQQAAQAIKQGRPLLGKLRHLIPIWSEKQLVQVQEGTGSKRSGTISIEDVLFHAKQLSGAIGIDLAMLGFADLLAGGLGEGGFFRVSAQVAERSRMIRTAATQTVNDIIDIHLYKKSGLAFSAKDRPWVINYYSTISALEKERQDTKLAAMNTGGLLIQSLAQLKDLGLGKDVTQHLLSTQMLLDENSAKLVADGLDKAKVTDNQGGENGGF</sequence>
<dbReference type="RefSeq" id="WP_107866926.1">
    <property type="nucleotide sequence ID" value="NZ_QAON01000024.1"/>
</dbReference>
<reference evidence="1 2" key="1">
    <citation type="submission" date="2018-04" db="EMBL/GenBank/DDBJ databases">
        <title>Genomic Encyclopedia of Archaeal and Bacterial Type Strains, Phase II (KMG-II): from individual species to whole genera.</title>
        <authorList>
            <person name="Goeker M."/>
        </authorList>
    </citation>
    <scope>NUCLEOTIDE SEQUENCE [LARGE SCALE GENOMIC DNA]</scope>
    <source>
        <strain evidence="1 2">DSM 5822</strain>
    </source>
</reference>
<dbReference type="EMBL" id="QAON01000024">
    <property type="protein sequence ID" value="PTQ87086.1"/>
    <property type="molecule type" value="Genomic_DNA"/>
</dbReference>
<keyword evidence="2" id="KW-1185">Reference proteome</keyword>
<gene>
    <name evidence="1" type="ORF">C8N29_1248</name>
</gene>
<organism evidence="1 2">
    <name type="scientific">Agitococcus lubricus</name>
    <dbReference type="NCBI Taxonomy" id="1077255"/>
    <lineage>
        <taxon>Bacteria</taxon>
        <taxon>Pseudomonadati</taxon>
        <taxon>Pseudomonadota</taxon>
        <taxon>Gammaproteobacteria</taxon>
        <taxon>Moraxellales</taxon>
        <taxon>Moraxellaceae</taxon>
        <taxon>Agitococcus</taxon>
    </lineage>
</organism>
<dbReference type="Proteomes" id="UP000244223">
    <property type="component" value="Unassembled WGS sequence"/>
</dbReference>